<feature type="region of interest" description="Disordered" evidence="1">
    <location>
        <begin position="52"/>
        <end position="76"/>
    </location>
</feature>
<protein>
    <submittedName>
        <fullName evidence="3">Uncharacterized protein</fullName>
    </submittedName>
</protein>
<keyword evidence="2" id="KW-0812">Transmembrane</keyword>
<sequence>MQLIYNNNIYIRFNKESKTKRNEFRKKIIRAHLKILYIIKYYFIVKSILQKRKKQKETRKPTKQPTNKQTNKQSNK</sequence>
<evidence type="ECO:0000313" key="3">
    <source>
        <dbReference type="EMBL" id="ETW55886.1"/>
    </source>
</evidence>
<keyword evidence="2" id="KW-1133">Transmembrane helix</keyword>
<organism evidence="3 4">
    <name type="scientific">Plasmodium falciparum (isolate Palo Alto / Uganda)</name>
    <dbReference type="NCBI Taxonomy" id="57270"/>
    <lineage>
        <taxon>Eukaryota</taxon>
        <taxon>Sar</taxon>
        <taxon>Alveolata</taxon>
        <taxon>Apicomplexa</taxon>
        <taxon>Aconoidasida</taxon>
        <taxon>Haemosporida</taxon>
        <taxon>Plasmodiidae</taxon>
        <taxon>Plasmodium</taxon>
        <taxon>Plasmodium (Laverania)</taxon>
    </lineage>
</organism>
<feature type="transmembrane region" description="Helical" evidence="2">
    <location>
        <begin position="31"/>
        <end position="49"/>
    </location>
</feature>
<evidence type="ECO:0000256" key="1">
    <source>
        <dbReference type="SAM" id="MobiDB-lite"/>
    </source>
</evidence>
<name>W4J2L7_PLAFP</name>
<proteinExistence type="predicted"/>
<evidence type="ECO:0000256" key="2">
    <source>
        <dbReference type="SAM" id="Phobius"/>
    </source>
</evidence>
<feature type="compositionally biased region" description="Polar residues" evidence="1">
    <location>
        <begin position="63"/>
        <end position="76"/>
    </location>
</feature>
<evidence type="ECO:0000313" key="4">
    <source>
        <dbReference type="Proteomes" id="UP000019103"/>
    </source>
</evidence>
<reference evidence="3 4" key="2">
    <citation type="submission" date="2013-02" db="EMBL/GenBank/DDBJ databases">
        <title>The Genome Sequence of Plasmodium falciparum Palo Alto/Uganda.</title>
        <authorList>
            <consortium name="The Broad Institute Genome Sequencing Platform"/>
            <consortium name="The Broad Institute Genome Sequencing Center for Infectious Disease"/>
            <person name="Neafsey D."/>
            <person name="Cheeseman I."/>
            <person name="Volkman S."/>
            <person name="Adams J."/>
            <person name="Walker B."/>
            <person name="Young S.K."/>
            <person name="Zeng Q."/>
            <person name="Gargeya S."/>
            <person name="Fitzgerald M."/>
            <person name="Haas B."/>
            <person name="Abouelleil A."/>
            <person name="Alvarado L."/>
            <person name="Arachchi H.M."/>
            <person name="Berlin A.M."/>
            <person name="Chapman S.B."/>
            <person name="Dewar J."/>
            <person name="Goldberg J."/>
            <person name="Griggs A."/>
            <person name="Gujja S."/>
            <person name="Hansen M."/>
            <person name="Howarth C."/>
            <person name="Imamovic A."/>
            <person name="Larimer J."/>
            <person name="McCowan C."/>
            <person name="Murphy C."/>
            <person name="Neiman D."/>
            <person name="Pearson M."/>
            <person name="Priest M."/>
            <person name="Roberts A."/>
            <person name="Saif S."/>
            <person name="Shea T."/>
            <person name="Sisk P."/>
            <person name="Sykes S."/>
            <person name="Wortman J."/>
            <person name="Nusbaum C."/>
            <person name="Birren B."/>
        </authorList>
    </citation>
    <scope>NUCLEOTIDE SEQUENCE [LARGE SCALE GENOMIC DNA]</scope>
    <source>
        <strain evidence="3 4">Palo Alto/Uganda</strain>
    </source>
</reference>
<accession>W4J2L7</accession>
<reference evidence="3 4" key="1">
    <citation type="submission" date="2013-02" db="EMBL/GenBank/DDBJ databases">
        <title>The Genome Annotation of Plasmodium falciparum Palo Alto/Uganda.</title>
        <authorList>
            <consortium name="The Broad Institute Genome Sequencing Platform"/>
            <consortium name="The Broad Institute Genome Sequencing Center for Infectious Disease"/>
            <person name="Neafsey D."/>
            <person name="Hoffman S."/>
            <person name="Volkman S."/>
            <person name="Rosenthal P."/>
            <person name="Walker B."/>
            <person name="Young S.K."/>
            <person name="Zeng Q."/>
            <person name="Gargeya S."/>
            <person name="Fitzgerald M."/>
            <person name="Haas B."/>
            <person name="Abouelleil A."/>
            <person name="Allen A.W."/>
            <person name="Alvarado L."/>
            <person name="Arachchi H.M."/>
            <person name="Berlin A.M."/>
            <person name="Chapman S.B."/>
            <person name="Gainer-Dewar J."/>
            <person name="Goldberg J."/>
            <person name="Griggs A."/>
            <person name="Gujja S."/>
            <person name="Hansen M."/>
            <person name="Howarth C."/>
            <person name="Imamovic A."/>
            <person name="Ireland A."/>
            <person name="Larimer J."/>
            <person name="McCowan C."/>
            <person name="Murphy C."/>
            <person name="Pearson M."/>
            <person name="Poon T.W."/>
            <person name="Priest M."/>
            <person name="Roberts A."/>
            <person name="Saif S."/>
            <person name="Shea T."/>
            <person name="Sisk P."/>
            <person name="Sykes S."/>
            <person name="Wortman J."/>
            <person name="Nusbaum C."/>
            <person name="Birren B."/>
        </authorList>
    </citation>
    <scope>NUCLEOTIDE SEQUENCE [LARGE SCALE GENOMIC DNA]</scope>
    <source>
        <strain evidence="3 4">Palo Alto/Uganda</strain>
    </source>
</reference>
<gene>
    <name evidence="3" type="ORF">PFUGPA_01931</name>
</gene>
<dbReference type="AlphaFoldDB" id="W4J2L7"/>
<dbReference type="Proteomes" id="UP000019103">
    <property type="component" value="Unassembled WGS sequence"/>
</dbReference>
<dbReference type="EMBL" id="KI927329">
    <property type="protein sequence ID" value="ETW55886.1"/>
    <property type="molecule type" value="Genomic_DNA"/>
</dbReference>
<keyword evidence="2" id="KW-0472">Membrane</keyword>